<name>A0A2N5DTG5_9GAMM</name>
<evidence type="ECO:0000313" key="1">
    <source>
        <dbReference type="EMBL" id="PLR29813.1"/>
    </source>
</evidence>
<reference evidence="1 2" key="1">
    <citation type="submission" date="2017-12" db="EMBL/GenBank/DDBJ databases">
        <title>Characterization of six clinical isolates of Enterochimera gen. nov., a novel genus of the Yersiniaciae family and the three species Enterochimera arupensis sp. nov., Enterochimera coloradensis sp. nov, and Enterochimera californica sp. nov.</title>
        <authorList>
            <person name="Rossi A."/>
            <person name="Fisher M."/>
        </authorList>
    </citation>
    <scope>NUCLEOTIDE SEQUENCE [LARGE SCALE GENOMIC DNA]</scope>
    <source>
        <strain evidence="2">2015-Iso6</strain>
    </source>
</reference>
<proteinExistence type="predicted"/>
<protein>
    <submittedName>
        <fullName evidence="1">Uncharacterized protein</fullName>
    </submittedName>
</protein>
<dbReference type="OrthoDB" id="6636631at2"/>
<gene>
    <name evidence="1" type="ORF">CYR55_22615</name>
</gene>
<dbReference type="AlphaFoldDB" id="A0A2N5DTG5"/>
<accession>A0A2N5DTG5</accession>
<comment type="caution">
    <text evidence="1">The sequence shown here is derived from an EMBL/GenBank/DDBJ whole genome shotgun (WGS) entry which is preliminary data.</text>
</comment>
<organism evidence="1 2">
    <name type="scientific">Chimaeribacter californicus</name>
    <dbReference type="NCBI Taxonomy" id="2060067"/>
    <lineage>
        <taxon>Bacteria</taxon>
        <taxon>Pseudomonadati</taxon>
        <taxon>Pseudomonadota</taxon>
        <taxon>Gammaproteobacteria</taxon>
        <taxon>Enterobacterales</taxon>
        <taxon>Yersiniaceae</taxon>
        <taxon>Chimaeribacter</taxon>
    </lineage>
</organism>
<sequence length="137" mass="15570">MSNTFSSIHLFNERAAMVLASFEEKRYLNIREICTAIGRGISVARSLVQEMVAQGMLHIVTVGCFRFYFREKPAPSELPVNASVPREREEVSPMRFLRSPAERTGNTVFDECRRNSGMYRLMATIRNSGHAQHQMAA</sequence>
<keyword evidence="2" id="KW-1185">Reference proteome</keyword>
<evidence type="ECO:0000313" key="2">
    <source>
        <dbReference type="Proteomes" id="UP000234240"/>
    </source>
</evidence>
<dbReference type="Proteomes" id="UP000234240">
    <property type="component" value="Unassembled WGS sequence"/>
</dbReference>
<dbReference type="EMBL" id="PJZF01000049">
    <property type="protein sequence ID" value="PLR29813.1"/>
    <property type="molecule type" value="Genomic_DNA"/>
</dbReference>
<dbReference type="RefSeq" id="WP_101818555.1">
    <property type="nucleotide sequence ID" value="NZ_PJZF01000049.1"/>
</dbReference>